<keyword evidence="3" id="KW-1185">Reference proteome</keyword>
<organism evidence="2 3">
    <name type="scientific">Aeromonas phage phiA014S</name>
    <dbReference type="NCBI Taxonomy" id="3119845"/>
    <lineage>
        <taxon>Viruses</taxon>
        <taxon>Duplodnaviria</taxon>
        <taxon>Heunggongvirae</taxon>
        <taxon>Uroviricota</taxon>
        <taxon>Caudoviricetes</taxon>
        <taxon>Autographivirales</taxon>
        <taxon>Autotranscriptaviridae</taxon>
        <taxon>Studiervirinae</taxon>
        <taxon>Coryciavirus</taxon>
        <taxon>Coryciavirus A014S</taxon>
    </lineage>
</organism>
<reference evidence="2 3" key="1">
    <citation type="submission" date="2024-01" db="EMBL/GenBank/DDBJ databases">
        <authorList>
            <person name="Wang Y."/>
            <person name="Lin M."/>
        </authorList>
    </citation>
    <scope>NUCLEOTIDE SEQUENCE [LARGE SCALE GENOMIC DNA]</scope>
</reference>
<proteinExistence type="predicted"/>
<accession>A0ABZ2CN03</accession>
<sequence length="52" mass="6063">MTNGIRNFTKTKSTKRLSWEEAEAQHTAKRKGEDRKAKRGQKRVSWEDSIDA</sequence>
<evidence type="ECO:0000313" key="3">
    <source>
        <dbReference type="Proteomes" id="UP001333037"/>
    </source>
</evidence>
<feature type="region of interest" description="Disordered" evidence="1">
    <location>
        <begin position="1"/>
        <end position="52"/>
    </location>
</feature>
<name>A0ABZ2CN03_9CAUD</name>
<feature type="compositionally biased region" description="Polar residues" evidence="1">
    <location>
        <begin position="1"/>
        <end position="11"/>
    </location>
</feature>
<evidence type="ECO:0000313" key="2">
    <source>
        <dbReference type="EMBL" id="WVX92090.1"/>
    </source>
</evidence>
<dbReference type="EMBL" id="PP226939">
    <property type="protein sequence ID" value="WVX92090.1"/>
    <property type="molecule type" value="Genomic_DNA"/>
</dbReference>
<evidence type="ECO:0000256" key="1">
    <source>
        <dbReference type="SAM" id="MobiDB-lite"/>
    </source>
</evidence>
<protein>
    <submittedName>
        <fullName evidence="2">Uncharacterized protein</fullName>
    </submittedName>
</protein>
<feature type="compositionally biased region" description="Basic and acidic residues" evidence="1">
    <location>
        <begin position="17"/>
        <end position="36"/>
    </location>
</feature>
<dbReference type="Proteomes" id="UP001333037">
    <property type="component" value="Segment"/>
</dbReference>